<protein>
    <submittedName>
        <fullName evidence="1">TIGR02221 family CRISPR-associated protein</fullName>
    </submittedName>
</protein>
<organism evidence="1 2">
    <name type="scientific">Floridaenema aerugineum BLCC-F46</name>
    <dbReference type="NCBI Taxonomy" id="3153654"/>
    <lineage>
        <taxon>Bacteria</taxon>
        <taxon>Bacillati</taxon>
        <taxon>Cyanobacteriota</taxon>
        <taxon>Cyanophyceae</taxon>
        <taxon>Oscillatoriophycideae</taxon>
        <taxon>Aerosakkonematales</taxon>
        <taxon>Aerosakkonemataceae</taxon>
        <taxon>Floridanema</taxon>
        <taxon>Floridanema aerugineum</taxon>
    </lineage>
</organism>
<dbReference type="NCBIfam" id="TIGR02549">
    <property type="entry name" value="CRISPR_DxTHG"/>
    <property type="match status" value="1"/>
</dbReference>
<dbReference type="NCBIfam" id="TIGR02221">
    <property type="entry name" value="cas_TM1812"/>
    <property type="match status" value="1"/>
</dbReference>
<dbReference type="InterPro" id="IPR013383">
    <property type="entry name" value="CRISPR-assoc_prot_DxTHG_CS"/>
</dbReference>
<accession>A0ABV4WYT3</accession>
<dbReference type="Proteomes" id="UP001576774">
    <property type="component" value="Unassembled WGS sequence"/>
</dbReference>
<dbReference type="RefSeq" id="WP_413268836.1">
    <property type="nucleotide sequence ID" value="NZ_JBHFNQ010000017.1"/>
</dbReference>
<sequence length="419" mass="47741">MAKILISPLGSGSLDRNNSATRKYRTAKYQIDGKDYEKSFIASVLYEHLNLDGIIFIGTVKSMWEEVYETFCQEKNVNCDENYYCQLADKIAQLDYRSPLDSLDLSLIESVLGAKSRCILIKYGIDQAELWENFDKTIQVIDSLEKGDELYLDITHSFRSLSVFQFLTVTFIQELLSEKQIKISGVFYGMLDVTAELKYTPVVDLNPLFEITAWIKGAYSLKNYGNGDLIAELLEKQGETTLAQQISQVSQSINMNYVNAIKQNSTTLKSSLAKPSPSKPFNYLRGILEKFAEKFAQKSTRSAIPEAEYQLELAGWYFENQRYATGYITLAEAIITYLCELEGKNPGSENDRNTMKEFLHHPNNRNRELAQLYFQVNPIRTAIAHALIDKKRAGVGSAIDNAEQYYQKAKQIFKTKTFL</sequence>
<reference evidence="1 2" key="1">
    <citation type="submission" date="2024-09" db="EMBL/GenBank/DDBJ databases">
        <title>Floridaenema gen nov. (Aerosakkonemataceae, Aerosakkonematales ord. nov., Cyanobacteria) from benthic tropical and subtropical fresh waters, with the description of four new species.</title>
        <authorList>
            <person name="Moretto J.A."/>
            <person name="Berthold D.E."/>
            <person name="Lefler F.W."/>
            <person name="Huang I.-S."/>
            <person name="Laughinghouse H. IV."/>
        </authorList>
    </citation>
    <scope>NUCLEOTIDE SEQUENCE [LARGE SCALE GENOMIC DNA]</scope>
    <source>
        <strain evidence="1 2">BLCC-F46</strain>
    </source>
</reference>
<evidence type="ECO:0000313" key="1">
    <source>
        <dbReference type="EMBL" id="MFB2875677.1"/>
    </source>
</evidence>
<dbReference type="SUPFAM" id="SSF160980">
    <property type="entry name" value="SSO1389-like"/>
    <property type="match status" value="1"/>
</dbReference>
<gene>
    <name evidence="1" type="primary">csx2</name>
    <name evidence="1" type="ORF">ACE1CC_02175</name>
</gene>
<proteinExistence type="predicted"/>
<evidence type="ECO:0000313" key="2">
    <source>
        <dbReference type="Proteomes" id="UP001576774"/>
    </source>
</evidence>
<comment type="caution">
    <text evidence="1">The sequence shown here is derived from an EMBL/GenBank/DDBJ whole genome shotgun (WGS) entry which is preliminary data.</text>
</comment>
<dbReference type="InterPro" id="IPR011742">
    <property type="entry name" value="CRISPR-assoc_prot_TM1812"/>
</dbReference>
<keyword evidence="2" id="KW-1185">Reference proteome</keyword>
<dbReference type="EMBL" id="JBHFNQ010000017">
    <property type="protein sequence ID" value="MFB2875677.1"/>
    <property type="molecule type" value="Genomic_DNA"/>
</dbReference>
<name>A0ABV4WYT3_9CYAN</name>
<dbReference type="Gene3D" id="3.40.50.10640">
    <property type="entry name" value="SSO1389-like"/>
    <property type="match status" value="1"/>
</dbReference>